<dbReference type="GO" id="GO:0005739">
    <property type="term" value="C:mitochondrion"/>
    <property type="evidence" value="ECO:0007669"/>
    <property type="project" value="TreeGrafter"/>
</dbReference>
<keyword evidence="4" id="KW-0560">Oxidoreductase</keyword>
<evidence type="ECO:0000313" key="8">
    <source>
        <dbReference type="Proteomes" id="UP000037510"/>
    </source>
</evidence>
<reference evidence="7 8" key="1">
    <citation type="journal article" date="2015" name="Genome Biol. Evol.">
        <title>The genome of winter moth (Operophtera brumata) provides a genomic perspective on sexual dimorphism and phenology.</title>
        <authorList>
            <person name="Derks M.F."/>
            <person name="Smit S."/>
            <person name="Salis L."/>
            <person name="Schijlen E."/>
            <person name="Bossers A."/>
            <person name="Mateman C."/>
            <person name="Pijl A.S."/>
            <person name="de Ridder D."/>
            <person name="Groenen M.A."/>
            <person name="Visser M.E."/>
            <person name="Megens H.J."/>
        </authorList>
    </citation>
    <scope>NUCLEOTIDE SEQUENCE [LARGE SCALE GENOMIC DNA]</scope>
    <source>
        <strain evidence="7">WM2013NL</strain>
        <tissue evidence="7">Head and thorax</tissue>
    </source>
</reference>
<evidence type="ECO:0000256" key="2">
    <source>
        <dbReference type="ARBA" id="ARBA00016075"/>
    </source>
</evidence>
<dbReference type="InterPro" id="IPR015955">
    <property type="entry name" value="Lactate_DH/Glyco_Ohase_4_C"/>
</dbReference>
<dbReference type="STRING" id="104452.A0A0L7L654"/>
<feature type="non-terminal residue" evidence="7">
    <location>
        <position position="1"/>
    </location>
</feature>
<evidence type="ECO:0000256" key="3">
    <source>
        <dbReference type="ARBA" id="ARBA00022532"/>
    </source>
</evidence>
<evidence type="ECO:0000256" key="4">
    <source>
        <dbReference type="ARBA" id="ARBA00023002"/>
    </source>
</evidence>
<keyword evidence="5" id="KW-0520">NAD</keyword>
<protein>
    <recommendedName>
        <fullName evidence="2">Malate dehydrogenase, mitochondrial</fullName>
        <ecNumber evidence="1">1.1.1.37</ecNumber>
    </recommendedName>
</protein>
<dbReference type="EC" id="1.1.1.37" evidence="1"/>
<accession>A0A0L7L654</accession>
<keyword evidence="8" id="KW-1185">Reference proteome</keyword>
<dbReference type="Pfam" id="PF00056">
    <property type="entry name" value="Ldh_1_N"/>
    <property type="match status" value="1"/>
</dbReference>
<dbReference type="GO" id="GO:0030060">
    <property type="term" value="F:L-malate dehydrogenase (NAD+) activity"/>
    <property type="evidence" value="ECO:0007669"/>
    <property type="project" value="UniProtKB-EC"/>
</dbReference>
<dbReference type="AlphaFoldDB" id="A0A0L7L654"/>
<evidence type="ECO:0000256" key="5">
    <source>
        <dbReference type="ARBA" id="ARBA00023027"/>
    </source>
</evidence>
<dbReference type="PANTHER" id="PTHR11540:SF16">
    <property type="entry name" value="MALATE DEHYDROGENASE, MITOCHONDRIAL"/>
    <property type="match status" value="1"/>
</dbReference>
<dbReference type="Gene3D" id="3.90.110.10">
    <property type="entry name" value="Lactate dehydrogenase/glycoside hydrolase, family 4, C-terminal"/>
    <property type="match status" value="1"/>
</dbReference>
<organism evidence="7 8">
    <name type="scientific">Operophtera brumata</name>
    <name type="common">Winter moth</name>
    <name type="synonym">Phalaena brumata</name>
    <dbReference type="NCBI Taxonomy" id="104452"/>
    <lineage>
        <taxon>Eukaryota</taxon>
        <taxon>Metazoa</taxon>
        <taxon>Ecdysozoa</taxon>
        <taxon>Arthropoda</taxon>
        <taxon>Hexapoda</taxon>
        <taxon>Insecta</taxon>
        <taxon>Pterygota</taxon>
        <taxon>Neoptera</taxon>
        <taxon>Endopterygota</taxon>
        <taxon>Lepidoptera</taxon>
        <taxon>Glossata</taxon>
        <taxon>Ditrysia</taxon>
        <taxon>Geometroidea</taxon>
        <taxon>Geometridae</taxon>
        <taxon>Larentiinae</taxon>
        <taxon>Operophtera</taxon>
    </lineage>
</organism>
<dbReference type="Proteomes" id="UP000037510">
    <property type="component" value="Unassembled WGS sequence"/>
</dbReference>
<evidence type="ECO:0000313" key="7">
    <source>
        <dbReference type="EMBL" id="KOB70759.1"/>
    </source>
</evidence>
<feature type="domain" description="Lactate/malate dehydrogenase N-terminal" evidence="6">
    <location>
        <begin position="1"/>
        <end position="123"/>
    </location>
</feature>
<dbReference type="PANTHER" id="PTHR11540">
    <property type="entry name" value="MALATE AND LACTATE DEHYDROGENASE"/>
    <property type="match status" value="1"/>
</dbReference>
<dbReference type="Gene3D" id="3.40.50.720">
    <property type="entry name" value="NAD(P)-binding Rossmann-like Domain"/>
    <property type="match status" value="1"/>
</dbReference>
<gene>
    <name evidence="7" type="ORF">OBRU01_14116</name>
</gene>
<dbReference type="GO" id="GO:0006099">
    <property type="term" value="P:tricarboxylic acid cycle"/>
    <property type="evidence" value="ECO:0007669"/>
    <property type="project" value="UniProtKB-KW"/>
</dbReference>
<keyword evidence="3" id="KW-0816">Tricarboxylic acid cycle</keyword>
<evidence type="ECO:0000256" key="1">
    <source>
        <dbReference type="ARBA" id="ARBA00012995"/>
    </source>
</evidence>
<dbReference type="SUPFAM" id="SSF51735">
    <property type="entry name" value="NAD(P)-binding Rossmann-fold domains"/>
    <property type="match status" value="1"/>
</dbReference>
<comment type="caution">
    <text evidence="7">The sequence shown here is derived from an EMBL/GenBank/DDBJ whole genome shotgun (WGS) entry which is preliminary data.</text>
</comment>
<name>A0A0L7L654_OPEBR</name>
<evidence type="ECO:0000259" key="6">
    <source>
        <dbReference type="Pfam" id="PF00056"/>
    </source>
</evidence>
<dbReference type="EMBL" id="JTDY01002773">
    <property type="protein sequence ID" value="KOB70759.1"/>
    <property type="molecule type" value="Genomic_DNA"/>
</dbReference>
<dbReference type="InterPro" id="IPR001236">
    <property type="entry name" value="Lactate/malate_DH_N"/>
</dbReference>
<proteinExistence type="predicted"/>
<sequence>VCVIGAGSDVGRIASLFLKQSKVIKILAMYDDDPERLVMGVANDLAHIDTSTEVEAYQGRVFLKSALYDSDVVLICGGCYSMPPCCFTQDRDLFFANMQFVRTITLACAQFCPQAILAIQTPPSLKLARVYDARRLLGVNAINAMRANQLFCSITGSDPRGASVPVICGTGRCTRQFFCIIALGMNPEWNNSEASSLSWFLKVSSYLAIPMLTLLFQTQAECLTRLVREADDIICKVKSNNEQGHLSIGFSTARFVVNLMKEQKDPEKCFGMEICATAVTVGKGGISEYAIPDLSGSEKKLLEYSKCDLEDMLNLGRCYALGDEYYLHPCKVCTCCSPPCKVCKPCEVCKPCNTKKNN</sequence>
<dbReference type="InterPro" id="IPR036291">
    <property type="entry name" value="NAD(P)-bd_dom_sf"/>
</dbReference>